<dbReference type="Gene3D" id="1.10.3470.10">
    <property type="entry name" value="ABC transporter involved in vitamin B12 uptake, BtuC"/>
    <property type="match status" value="1"/>
</dbReference>
<reference evidence="8 9" key="1">
    <citation type="submission" date="2020-10" db="EMBL/GenBank/DDBJ databases">
        <title>Olsenella immobilis sp.nov., isolated from the mud in a fermentation cellar used for the production of Chinese strong-flavoured liquor.</title>
        <authorList>
            <person name="Lu L."/>
        </authorList>
    </citation>
    <scope>NUCLEOTIDE SEQUENCE [LARGE SCALE GENOMIC DNA]</scope>
    <source>
        <strain evidence="8 9">LZLJ-2</strain>
    </source>
</reference>
<evidence type="ECO:0000256" key="6">
    <source>
        <dbReference type="RuleBase" id="RU003943"/>
    </source>
</evidence>
<sequence>MPDLLAYGFMQRALIAGAILGAAIPLVGVIVVIRRLSMIGDALSHASLAGVAAGLIAGVNPVLGATVASLVAASCIEAIRRRFADRAELSIAIVMSAGVGLAGVLSGFVPNGATFSSFLFGSIVTVSDAEVLAVVIIGAAVIAGCVALRRQLLLVALDERTARLAGVRTGALSALFTLACALVVSIASRTVGSLIVSALMVVPVAAALQVARSWRGLTVISCAIGVGASIAGLVISYYVGTKPGGTIVLVAIAALAVCAVVRACLRLSSRRNGAGSKSIPSASA</sequence>
<feature type="transmembrane region" description="Helical" evidence="7">
    <location>
        <begin position="194"/>
        <end position="211"/>
    </location>
</feature>
<feature type="transmembrane region" description="Helical" evidence="7">
    <location>
        <begin position="53"/>
        <end position="76"/>
    </location>
</feature>
<keyword evidence="9" id="KW-1185">Reference proteome</keyword>
<dbReference type="PANTHER" id="PTHR30477">
    <property type="entry name" value="ABC-TRANSPORTER METAL-BINDING PROTEIN"/>
    <property type="match status" value="1"/>
</dbReference>
<name>A0A7S7M8V6_9ACTN</name>
<comment type="similarity">
    <text evidence="2 6">Belongs to the ABC-3 integral membrane protein family.</text>
</comment>
<dbReference type="PANTHER" id="PTHR30477:SF0">
    <property type="entry name" value="METAL TRANSPORT SYSTEM MEMBRANE PROTEIN TM_0125-RELATED"/>
    <property type="match status" value="1"/>
</dbReference>
<evidence type="ECO:0000256" key="1">
    <source>
        <dbReference type="ARBA" id="ARBA00004141"/>
    </source>
</evidence>
<feature type="transmembrane region" description="Helical" evidence="7">
    <location>
        <begin position="129"/>
        <end position="148"/>
    </location>
</feature>
<dbReference type="GO" id="GO:0010043">
    <property type="term" value="P:response to zinc ion"/>
    <property type="evidence" value="ECO:0007669"/>
    <property type="project" value="TreeGrafter"/>
</dbReference>
<dbReference type="EMBL" id="CP063767">
    <property type="protein sequence ID" value="QOY60839.1"/>
    <property type="molecule type" value="Genomic_DNA"/>
</dbReference>
<evidence type="ECO:0000313" key="9">
    <source>
        <dbReference type="Proteomes" id="UP000593735"/>
    </source>
</evidence>
<dbReference type="InterPro" id="IPR037294">
    <property type="entry name" value="ABC_BtuC-like"/>
</dbReference>
<protein>
    <submittedName>
        <fullName evidence="8">Metal ABC transporter permease</fullName>
    </submittedName>
</protein>
<keyword evidence="5 7" id="KW-0472">Membrane</keyword>
<dbReference type="KEGG" id="tio:INP52_01055"/>
<keyword evidence="6" id="KW-0813">Transport</keyword>
<feature type="transmembrane region" description="Helical" evidence="7">
    <location>
        <begin position="218"/>
        <end position="239"/>
    </location>
</feature>
<evidence type="ECO:0000256" key="4">
    <source>
        <dbReference type="ARBA" id="ARBA00022989"/>
    </source>
</evidence>
<evidence type="ECO:0000256" key="3">
    <source>
        <dbReference type="ARBA" id="ARBA00022692"/>
    </source>
</evidence>
<accession>A0A7S7M8V6</accession>
<evidence type="ECO:0000256" key="2">
    <source>
        <dbReference type="ARBA" id="ARBA00008034"/>
    </source>
</evidence>
<dbReference type="RefSeq" id="WP_194371633.1">
    <property type="nucleotide sequence ID" value="NZ_CP063767.1"/>
</dbReference>
<gene>
    <name evidence="8" type="ORF">INP52_01055</name>
</gene>
<keyword evidence="3 6" id="KW-0812">Transmembrane</keyword>
<dbReference type="Proteomes" id="UP000593735">
    <property type="component" value="Chromosome"/>
</dbReference>
<dbReference type="AlphaFoldDB" id="A0A7S7M8V6"/>
<evidence type="ECO:0000256" key="7">
    <source>
        <dbReference type="SAM" id="Phobius"/>
    </source>
</evidence>
<dbReference type="GO" id="GO:0055085">
    <property type="term" value="P:transmembrane transport"/>
    <property type="evidence" value="ECO:0007669"/>
    <property type="project" value="InterPro"/>
</dbReference>
<dbReference type="GO" id="GO:0043190">
    <property type="term" value="C:ATP-binding cassette (ABC) transporter complex"/>
    <property type="evidence" value="ECO:0007669"/>
    <property type="project" value="InterPro"/>
</dbReference>
<feature type="transmembrane region" description="Helical" evidence="7">
    <location>
        <begin position="169"/>
        <end position="188"/>
    </location>
</feature>
<keyword evidence="4 7" id="KW-1133">Transmembrane helix</keyword>
<feature type="transmembrane region" description="Helical" evidence="7">
    <location>
        <begin position="12"/>
        <end position="33"/>
    </location>
</feature>
<feature type="transmembrane region" description="Helical" evidence="7">
    <location>
        <begin position="88"/>
        <end position="109"/>
    </location>
</feature>
<evidence type="ECO:0000313" key="8">
    <source>
        <dbReference type="EMBL" id="QOY60839.1"/>
    </source>
</evidence>
<dbReference type="SUPFAM" id="SSF81345">
    <property type="entry name" value="ABC transporter involved in vitamin B12 uptake, BtuC"/>
    <property type="match status" value="1"/>
</dbReference>
<dbReference type="Pfam" id="PF00950">
    <property type="entry name" value="ABC-3"/>
    <property type="match status" value="1"/>
</dbReference>
<organism evidence="8 9">
    <name type="scientific">Thermophilibacter immobilis</name>
    <dbReference type="NCBI Taxonomy" id="2779519"/>
    <lineage>
        <taxon>Bacteria</taxon>
        <taxon>Bacillati</taxon>
        <taxon>Actinomycetota</taxon>
        <taxon>Coriobacteriia</taxon>
        <taxon>Coriobacteriales</taxon>
        <taxon>Atopobiaceae</taxon>
        <taxon>Thermophilibacter</taxon>
    </lineage>
</organism>
<proteinExistence type="inferred from homology"/>
<dbReference type="InterPro" id="IPR001626">
    <property type="entry name" value="ABC_TroCD"/>
</dbReference>
<comment type="subcellular location">
    <subcellularLocation>
        <location evidence="6">Cell membrane</location>
        <topology evidence="6">Multi-pass membrane protein</topology>
    </subcellularLocation>
    <subcellularLocation>
        <location evidence="1">Membrane</location>
        <topology evidence="1">Multi-pass membrane protein</topology>
    </subcellularLocation>
</comment>
<evidence type="ECO:0000256" key="5">
    <source>
        <dbReference type="ARBA" id="ARBA00023136"/>
    </source>
</evidence>
<feature type="transmembrane region" description="Helical" evidence="7">
    <location>
        <begin position="245"/>
        <end position="265"/>
    </location>
</feature>